<organism evidence="1">
    <name type="scientific">hydrothermal vent metagenome</name>
    <dbReference type="NCBI Taxonomy" id="652676"/>
    <lineage>
        <taxon>unclassified sequences</taxon>
        <taxon>metagenomes</taxon>
        <taxon>ecological metagenomes</taxon>
    </lineage>
</organism>
<dbReference type="Gene3D" id="3.40.50.10690">
    <property type="entry name" value="putative lor/sdh protein like domains"/>
    <property type="match status" value="1"/>
</dbReference>
<protein>
    <submittedName>
        <fullName evidence="1">Uncharacterized protein</fullName>
    </submittedName>
</protein>
<gene>
    <name evidence="1" type="ORF">MNBD_NITROSPINAE01-1664</name>
</gene>
<dbReference type="EMBL" id="UOGC01000004">
    <property type="protein sequence ID" value="VAX15237.1"/>
    <property type="molecule type" value="Genomic_DNA"/>
</dbReference>
<proteinExistence type="predicted"/>
<dbReference type="AlphaFoldDB" id="A0A3B1CEM4"/>
<evidence type="ECO:0000313" key="1">
    <source>
        <dbReference type="EMBL" id="VAX15237.1"/>
    </source>
</evidence>
<name>A0A3B1CEM4_9ZZZZ</name>
<sequence length="320" mass="34401">MPDKKYSFAPADLSKIKTYSIKERKSLVNMDMLSNVSVYKKSGKFLDILPQALKAESLKDIVSAIRSAKQNRKPVMVGMGAHVIKVGLAPVIIDLMERGFIDAIALNGAGAVHDMEMAFHGETSESVAVEIKEGRFGTVDETASHLNGALKKYAVGDVGMGEAIGRYIEDKKMPNAGISILSAGWRMRKPVTVHSAIGTDIVHIHPSVDGEITGRATLNDFKLFTGVVSELGGGGVYMNIGSAVLLPEVFIKALSAARNLGSDVSGFTTVNLDMIQHYRPAVNVVNRPIQGAGKGIAITGHHEIMIPLIYHLLLDEGIDR</sequence>
<accession>A0A3B1CEM4</accession>
<reference evidence="1" key="1">
    <citation type="submission" date="2018-06" db="EMBL/GenBank/DDBJ databases">
        <authorList>
            <person name="Zhirakovskaya E."/>
        </authorList>
    </citation>
    <scope>NUCLEOTIDE SEQUENCE</scope>
</reference>